<gene>
    <name evidence="2" type="ORF">GUITHDRAFT_150883</name>
</gene>
<feature type="region of interest" description="Disordered" evidence="1">
    <location>
        <begin position="134"/>
        <end position="199"/>
    </location>
</feature>
<dbReference type="EnsemblProtists" id="EKX51369">
    <property type="protein sequence ID" value="EKX51369"/>
    <property type="gene ID" value="GUITHDRAFT_150883"/>
</dbReference>
<evidence type="ECO:0000256" key="1">
    <source>
        <dbReference type="SAM" id="MobiDB-lite"/>
    </source>
</evidence>
<dbReference type="EMBL" id="JH992975">
    <property type="protein sequence ID" value="EKX51369.1"/>
    <property type="molecule type" value="Genomic_DNA"/>
</dbReference>
<dbReference type="RefSeq" id="XP_005838349.1">
    <property type="nucleotide sequence ID" value="XM_005838292.1"/>
</dbReference>
<dbReference type="HOGENOM" id="CLU_1374506_0_0_1"/>
<reference evidence="3" key="3">
    <citation type="submission" date="2016-03" db="UniProtKB">
        <authorList>
            <consortium name="EnsemblProtists"/>
        </authorList>
    </citation>
    <scope>IDENTIFICATION</scope>
</reference>
<organism evidence="2">
    <name type="scientific">Guillardia theta (strain CCMP2712)</name>
    <name type="common">Cryptophyte</name>
    <dbReference type="NCBI Taxonomy" id="905079"/>
    <lineage>
        <taxon>Eukaryota</taxon>
        <taxon>Cryptophyceae</taxon>
        <taxon>Pyrenomonadales</taxon>
        <taxon>Geminigeraceae</taxon>
        <taxon>Guillardia</taxon>
    </lineage>
</organism>
<accession>L1JSV4</accession>
<dbReference type="Proteomes" id="UP000011087">
    <property type="component" value="Unassembled WGS sequence"/>
</dbReference>
<dbReference type="KEGG" id="gtt:GUITHDRAFT_150883"/>
<dbReference type="GeneID" id="17308052"/>
<reference evidence="2 4" key="1">
    <citation type="journal article" date="2012" name="Nature">
        <title>Algal genomes reveal evolutionary mosaicism and the fate of nucleomorphs.</title>
        <authorList>
            <consortium name="DOE Joint Genome Institute"/>
            <person name="Curtis B.A."/>
            <person name="Tanifuji G."/>
            <person name="Burki F."/>
            <person name="Gruber A."/>
            <person name="Irimia M."/>
            <person name="Maruyama S."/>
            <person name="Arias M.C."/>
            <person name="Ball S.G."/>
            <person name="Gile G.H."/>
            <person name="Hirakawa Y."/>
            <person name="Hopkins J.F."/>
            <person name="Kuo A."/>
            <person name="Rensing S.A."/>
            <person name="Schmutz J."/>
            <person name="Symeonidi A."/>
            <person name="Elias M."/>
            <person name="Eveleigh R.J."/>
            <person name="Herman E.K."/>
            <person name="Klute M.J."/>
            <person name="Nakayama T."/>
            <person name="Obornik M."/>
            <person name="Reyes-Prieto A."/>
            <person name="Armbrust E.V."/>
            <person name="Aves S.J."/>
            <person name="Beiko R.G."/>
            <person name="Coutinho P."/>
            <person name="Dacks J.B."/>
            <person name="Durnford D.G."/>
            <person name="Fast N.M."/>
            <person name="Green B.R."/>
            <person name="Grisdale C.J."/>
            <person name="Hempel F."/>
            <person name="Henrissat B."/>
            <person name="Hoppner M.P."/>
            <person name="Ishida K."/>
            <person name="Kim E."/>
            <person name="Koreny L."/>
            <person name="Kroth P.G."/>
            <person name="Liu Y."/>
            <person name="Malik S.B."/>
            <person name="Maier U.G."/>
            <person name="McRose D."/>
            <person name="Mock T."/>
            <person name="Neilson J.A."/>
            <person name="Onodera N.T."/>
            <person name="Poole A.M."/>
            <person name="Pritham E.J."/>
            <person name="Richards T.A."/>
            <person name="Rocap G."/>
            <person name="Roy S.W."/>
            <person name="Sarai C."/>
            <person name="Schaack S."/>
            <person name="Shirato S."/>
            <person name="Slamovits C.H."/>
            <person name="Spencer D.F."/>
            <person name="Suzuki S."/>
            <person name="Worden A.Z."/>
            <person name="Zauner S."/>
            <person name="Barry K."/>
            <person name="Bell C."/>
            <person name="Bharti A.K."/>
            <person name="Crow J.A."/>
            <person name="Grimwood J."/>
            <person name="Kramer R."/>
            <person name="Lindquist E."/>
            <person name="Lucas S."/>
            <person name="Salamov A."/>
            <person name="McFadden G.I."/>
            <person name="Lane C.E."/>
            <person name="Keeling P.J."/>
            <person name="Gray M.W."/>
            <person name="Grigoriev I.V."/>
            <person name="Archibald J.M."/>
        </authorList>
    </citation>
    <scope>NUCLEOTIDE SEQUENCE</scope>
    <source>
        <strain evidence="2 4">CCMP2712</strain>
    </source>
</reference>
<evidence type="ECO:0000313" key="3">
    <source>
        <dbReference type="EnsemblProtists" id="EKX51369"/>
    </source>
</evidence>
<evidence type="ECO:0000313" key="2">
    <source>
        <dbReference type="EMBL" id="EKX51369.1"/>
    </source>
</evidence>
<dbReference type="OrthoDB" id="10400873at2759"/>
<dbReference type="PaxDb" id="55529-EKX51369"/>
<reference evidence="4" key="2">
    <citation type="submission" date="2012-11" db="EMBL/GenBank/DDBJ databases">
        <authorList>
            <person name="Kuo A."/>
            <person name="Curtis B.A."/>
            <person name="Tanifuji G."/>
            <person name="Burki F."/>
            <person name="Gruber A."/>
            <person name="Irimia M."/>
            <person name="Maruyama S."/>
            <person name="Arias M.C."/>
            <person name="Ball S.G."/>
            <person name="Gile G.H."/>
            <person name="Hirakawa Y."/>
            <person name="Hopkins J.F."/>
            <person name="Rensing S.A."/>
            <person name="Schmutz J."/>
            <person name="Symeonidi A."/>
            <person name="Elias M."/>
            <person name="Eveleigh R.J."/>
            <person name="Herman E.K."/>
            <person name="Klute M.J."/>
            <person name="Nakayama T."/>
            <person name="Obornik M."/>
            <person name="Reyes-Prieto A."/>
            <person name="Armbrust E.V."/>
            <person name="Aves S.J."/>
            <person name="Beiko R.G."/>
            <person name="Coutinho P."/>
            <person name="Dacks J.B."/>
            <person name="Durnford D.G."/>
            <person name="Fast N.M."/>
            <person name="Green B.R."/>
            <person name="Grisdale C."/>
            <person name="Hempe F."/>
            <person name="Henrissat B."/>
            <person name="Hoppner M.P."/>
            <person name="Ishida K.-I."/>
            <person name="Kim E."/>
            <person name="Koreny L."/>
            <person name="Kroth P.G."/>
            <person name="Liu Y."/>
            <person name="Malik S.-B."/>
            <person name="Maier U.G."/>
            <person name="McRose D."/>
            <person name="Mock T."/>
            <person name="Neilson J.A."/>
            <person name="Onodera N.T."/>
            <person name="Poole A.M."/>
            <person name="Pritham E.J."/>
            <person name="Richards T.A."/>
            <person name="Rocap G."/>
            <person name="Roy S.W."/>
            <person name="Sarai C."/>
            <person name="Schaack S."/>
            <person name="Shirato S."/>
            <person name="Slamovits C.H."/>
            <person name="Spencer D.F."/>
            <person name="Suzuki S."/>
            <person name="Worden A.Z."/>
            <person name="Zauner S."/>
            <person name="Barry K."/>
            <person name="Bell C."/>
            <person name="Bharti A.K."/>
            <person name="Crow J.A."/>
            <person name="Grimwood J."/>
            <person name="Kramer R."/>
            <person name="Lindquist E."/>
            <person name="Lucas S."/>
            <person name="Salamov A."/>
            <person name="McFadden G.I."/>
            <person name="Lane C.E."/>
            <person name="Keeling P.J."/>
            <person name="Gray M.W."/>
            <person name="Grigoriev I.V."/>
            <person name="Archibald J.M."/>
        </authorList>
    </citation>
    <scope>NUCLEOTIDE SEQUENCE</scope>
    <source>
        <strain evidence="4">CCMP2712</strain>
    </source>
</reference>
<keyword evidence="4" id="KW-1185">Reference proteome</keyword>
<sequence>MATLATMTLIALKVDEWDETRRGEETMMVSDQGDAMVADKPWGVDFDLRYSKGKHQWQITNLVLHPPPPPPPAGKTPPMVMTKPTFPFFELQAMNKADAEVKKKMDDPDTDPKLKEAMEEGMKSASGALDSAIGCAEGSQPGSSISTACPGIGSGKPQEVKRQWNMGFPPQEGAAAQQGSAYKRRGLTGGDVDRGQTEE</sequence>
<name>L1JSV4_GUITC</name>
<proteinExistence type="predicted"/>
<evidence type="ECO:0000313" key="4">
    <source>
        <dbReference type="Proteomes" id="UP000011087"/>
    </source>
</evidence>
<protein>
    <submittedName>
        <fullName evidence="2 3">Uncharacterized protein</fullName>
    </submittedName>
</protein>
<dbReference type="AlphaFoldDB" id="L1JSV4"/>